<keyword evidence="1" id="KW-0805">Transcription regulation</keyword>
<dbReference type="Pfam" id="PF07729">
    <property type="entry name" value="FCD"/>
    <property type="match status" value="1"/>
</dbReference>
<dbReference type="InterPro" id="IPR008920">
    <property type="entry name" value="TF_FadR/GntR_C"/>
</dbReference>
<dbReference type="SUPFAM" id="SSF48008">
    <property type="entry name" value="GntR ligand-binding domain-like"/>
    <property type="match status" value="1"/>
</dbReference>
<keyword evidence="3" id="KW-0804">Transcription</keyword>
<protein>
    <submittedName>
        <fullName evidence="6">GntR family transcriptional regulator</fullName>
    </submittedName>
</protein>
<evidence type="ECO:0000256" key="1">
    <source>
        <dbReference type="ARBA" id="ARBA00023015"/>
    </source>
</evidence>
<evidence type="ECO:0000256" key="4">
    <source>
        <dbReference type="SAM" id="MobiDB-lite"/>
    </source>
</evidence>
<dbReference type="InterPro" id="IPR000524">
    <property type="entry name" value="Tscrpt_reg_HTH_GntR"/>
</dbReference>
<dbReference type="Gene3D" id="1.10.10.10">
    <property type="entry name" value="Winged helix-like DNA-binding domain superfamily/Winged helix DNA-binding domain"/>
    <property type="match status" value="1"/>
</dbReference>
<keyword evidence="2" id="KW-0238">DNA-binding</keyword>
<organism evidence="6 7">
    <name type="scientific">Marinibaculum pumilum</name>
    <dbReference type="NCBI Taxonomy" id="1766165"/>
    <lineage>
        <taxon>Bacteria</taxon>
        <taxon>Pseudomonadati</taxon>
        <taxon>Pseudomonadota</taxon>
        <taxon>Alphaproteobacteria</taxon>
        <taxon>Rhodospirillales</taxon>
        <taxon>Rhodospirillaceae</taxon>
        <taxon>Marinibaculum</taxon>
    </lineage>
</organism>
<dbReference type="PROSITE" id="PS50949">
    <property type="entry name" value="HTH_GNTR"/>
    <property type="match status" value="1"/>
</dbReference>
<dbReference type="InterPro" id="IPR036390">
    <property type="entry name" value="WH_DNA-bd_sf"/>
</dbReference>
<reference evidence="7" key="1">
    <citation type="journal article" date="2019" name="Int. J. Syst. Evol. Microbiol.">
        <title>The Global Catalogue of Microorganisms (GCM) 10K type strain sequencing project: providing services to taxonomists for standard genome sequencing and annotation.</title>
        <authorList>
            <consortium name="The Broad Institute Genomics Platform"/>
            <consortium name="The Broad Institute Genome Sequencing Center for Infectious Disease"/>
            <person name="Wu L."/>
            <person name="Ma J."/>
        </authorList>
    </citation>
    <scope>NUCLEOTIDE SEQUENCE [LARGE SCALE GENOMIC DNA]</scope>
    <source>
        <strain evidence="7">KCTC 42964</strain>
    </source>
</reference>
<dbReference type="PANTHER" id="PTHR43537:SF49">
    <property type="entry name" value="TRANSCRIPTIONAL REGULATORY PROTEIN"/>
    <property type="match status" value="1"/>
</dbReference>
<evidence type="ECO:0000313" key="6">
    <source>
        <dbReference type="EMBL" id="MFC3230659.1"/>
    </source>
</evidence>
<dbReference type="Pfam" id="PF00392">
    <property type="entry name" value="GntR"/>
    <property type="match status" value="1"/>
</dbReference>
<feature type="region of interest" description="Disordered" evidence="4">
    <location>
        <begin position="196"/>
        <end position="234"/>
    </location>
</feature>
<gene>
    <name evidence="6" type="ORF">ACFOGJ_25650</name>
</gene>
<evidence type="ECO:0000256" key="3">
    <source>
        <dbReference type="ARBA" id="ARBA00023163"/>
    </source>
</evidence>
<name>A0ABV7L7Z7_9PROT</name>
<comment type="caution">
    <text evidence="6">The sequence shown here is derived from an EMBL/GenBank/DDBJ whole genome shotgun (WGS) entry which is preliminary data.</text>
</comment>
<dbReference type="InterPro" id="IPR011711">
    <property type="entry name" value="GntR_C"/>
</dbReference>
<dbReference type="SUPFAM" id="SSF46785">
    <property type="entry name" value="Winged helix' DNA-binding domain"/>
    <property type="match status" value="1"/>
</dbReference>
<dbReference type="CDD" id="cd07377">
    <property type="entry name" value="WHTH_GntR"/>
    <property type="match status" value="1"/>
</dbReference>
<dbReference type="Proteomes" id="UP001595528">
    <property type="component" value="Unassembled WGS sequence"/>
</dbReference>
<feature type="domain" description="HTH gntR-type" evidence="5">
    <location>
        <begin position="1"/>
        <end position="64"/>
    </location>
</feature>
<dbReference type="SMART" id="SM00895">
    <property type="entry name" value="FCD"/>
    <property type="match status" value="1"/>
</dbReference>
<sequence>MRIARTLAERIIAGALAPGEKLRQDHVAAEFGASHVPVREAFRRLEAQGLVVGTPRRGVRVAAIDPASLREVAEMRAALEALALRHAAPHLTAAILDRAEAAIEAGEKASDLQAWEAANRRFHELILGACRMPRLLRAIADLQDASARLVFAAWREEWEGRTDRDHRAILADLRAGRVEDAADRLARHVRWSARGADREPVALAGPKGGSAAGGPGGDAAAAPRQDGDLPAGGT</sequence>
<dbReference type="InterPro" id="IPR036388">
    <property type="entry name" value="WH-like_DNA-bd_sf"/>
</dbReference>
<accession>A0ABV7L7Z7</accession>
<dbReference type="EMBL" id="JBHRTR010000048">
    <property type="protein sequence ID" value="MFC3230659.1"/>
    <property type="molecule type" value="Genomic_DNA"/>
</dbReference>
<dbReference type="SMART" id="SM00345">
    <property type="entry name" value="HTH_GNTR"/>
    <property type="match status" value="1"/>
</dbReference>
<dbReference type="RefSeq" id="WP_379906034.1">
    <property type="nucleotide sequence ID" value="NZ_JBHRTR010000048.1"/>
</dbReference>
<proteinExistence type="predicted"/>
<evidence type="ECO:0000259" key="5">
    <source>
        <dbReference type="PROSITE" id="PS50949"/>
    </source>
</evidence>
<evidence type="ECO:0000256" key="2">
    <source>
        <dbReference type="ARBA" id="ARBA00023125"/>
    </source>
</evidence>
<feature type="compositionally biased region" description="Gly residues" evidence="4">
    <location>
        <begin position="206"/>
        <end position="217"/>
    </location>
</feature>
<dbReference type="Gene3D" id="1.20.120.530">
    <property type="entry name" value="GntR ligand-binding domain-like"/>
    <property type="match status" value="1"/>
</dbReference>
<dbReference type="PANTHER" id="PTHR43537">
    <property type="entry name" value="TRANSCRIPTIONAL REGULATOR, GNTR FAMILY"/>
    <property type="match status" value="1"/>
</dbReference>
<evidence type="ECO:0000313" key="7">
    <source>
        <dbReference type="Proteomes" id="UP001595528"/>
    </source>
</evidence>
<keyword evidence="7" id="KW-1185">Reference proteome</keyword>